<dbReference type="CDD" id="cd00586">
    <property type="entry name" value="4HBT"/>
    <property type="match status" value="1"/>
</dbReference>
<dbReference type="PANTHER" id="PTHR31793">
    <property type="entry name" value="4-HYDROXYBENZOYL-COA THIOESTERASE FAMILY MEMBER"/>
    <property type="match status" value="1"/>
</dbReference>
<dbReference type="Proteomes" id="UP000616114">
    <property type="component" value="Unassembled WGS sequence"/>
</dbReference>
<dbReference type="GO" id="GO:0047617">
    <property type="term" value="F:fatty acyl-CoA hydrolase activity"/>
    <property type="evidence" value="ECO:0007669"/>
    <property type="project" value="TreeGrafter"/>
</dbReference>
<dbReference type="AlphaFoldDB" id="A0A8J2U0F5"/>
<dbReference type="Gene3D" id="3.10.129.10">
    <property type="entry name" value="Hotdog Thioesterase"/>
    <property type="match status" value="1"/>
</dbReference>
<dbReference type="InterPro" id="IPR050563">
    <property type="entry name" value="4-hydroxybenzoyl-CoA_TE"/>
</dbReference>
<proteinExistence type="predicted"/>
<name>A0A8J2U0F5_9MICO</name>
<dbReference type="PANTHER" id="PTHR31793:SF24">
    <property type="entry name" value="LONG-CHAIN ACYL-COA THIOESTERASE FADM"/>
    <property type="match status" value="1"/>
</dbReference>
<dbReference type="InterPro" id="IPR029069">
    <property type="entry name" value="HotDog_dom_sf"/>
</dbReference>
<sequence length="149" mass="16924">MCQKGGIATVASESFRVPLRWRDLDNQGHVYHAEYLTLFDQARTAWLHSSLGVRNPDEYVIARIEIDYLDELVVEIAGPPAVDVSFTIEKLGNKSVTTRETMTRPDGTQVATASTVLLMWDRDTRRTRRLSTEERSLIIPYLSSVRSEP</sequence>
<reference evidence="1" key="2">
    <citation type="submission" date="2020-09" db="EMBL/GenBank/DDBJ databases">
        <authorList>
            <person name="Sun Q."/>
            <person name="Zhou Y."/>
        </authorList>
    </citation>
    <scope>NUCLEOTIDE SEQUENCE</scope>
    <source>
        <strain evidence="1">CGMCC 1.12785</strain>
    </source>
</reference>
<dbReference type="Pfam" id="PF13279">
    <property type="entry name" value="4HBT_2"/>
    <property type="match status" value="1"/>
</dbReference>
<dbReference type="SUPFAM" id="SSF54637">
    <property type="entry name" value="Thioesterase/thiol ester dehydrase-isomerase"/>
    <property type="match status" value="1"/>
</dbReference>
<evidence type="ECO:0000313" key="2">
    <source>
        <dbReference type="Proteomes" id="UP000616114"/>
    </source>
</evidence>
<evidence type="ECO:0000313" key="1">
    <source>
        <dbReference type="EMBL" id="GGA23725.1"/>
    </source>
</evidence>
<protein>
    <recommendedName>
        <fullName evidence="3">Acyl-CoA thioester hydrolase</fullName>
    </recommendedName>
</protein>
<dbReference type="EMBL" id="BMFY01000014">
    <property type="protein sequence ID" value="GGA23725.1"/>
    <property type="molecule type" value="Genomic_DNA"/>
</dbReference>
<evidence type="ECO:0008006" key="3">
    <source>
        <dbReference type="Google" id="ProtNLM"/>
    </source>
</evidence>
<organism evidence="1 2">
    <name type="scientific">Sediminivirga luteola</name>
    <dbReference type="NCBI Taxonomy" id="1774748"/>
    <lineage>
        <taxon>Bacteria</taxon>
        <taxon>Bacillati</taxon>
        <taxon>Actinomycetota</taxon>
        <taxon>Actinomycetes</taxon>
        <taxon>Micrococcales</taxon>
        <taxon>Brevibacteriaceae</taxon>
        <taxon>Sediminivirga</taxon>
    </lineage>
</organism>
<gene>
    <name evidence="1" type="ORF">GCM10011333_28440</name>
</gene>
<reference evidence="1" key="1">
    <citation type="journal article" date="2014" name="Int. J. Syst. Evol. Microbiol.">
        <title>Complete genome sequence of Corynebacterium casei LMG S-19264T (=DSM 44701T), isolated from a smear-ripened cheese.</title>
        <authorList>
            <consortium name="US DOE Joint Genome Institute (JGI-PGF)"/>
            <person name="Walter F."/>
            <person name="Albersmeier A."/>
            <person name="Kalinowski J."/>
            <person name="Ruckert C."/>
        </authorList>
    </citation>
    <scope>NUCLEOTIDE SEQUENCE</scope>
    <source>
        <strain evidence="1">CGMCC 1.12785</strain>
    </source>
</reference>
<accession>A0A8J2U0F5</accession>
<keyword evidence="2" id="KW-1185">Reference proteome</keyword>
<comment type="caution">
    <text evidence="1">The sequence shown here is derived from an EMBL/GenBank/DDBJ whole genome shotgun (WGS) entry which is preliminary data.</text>
</comment>